<feature type="transmembrane region" description="Helical" evidence="9">
    <location>
        <begin position="263"/>
        <end position="281"/>
    </location>
</feature>
<evidence type="ECO:0000313" key="11">
    <source>
        <dbReference type="Proteomes" id="UP000639859"/>
    </source>
</evidence>
<reference evidence="10 11" key="1">
    <citation type="submission" date="2020-11" db="EMBL/GenBank/DDBJ databases">
        <title>genome sequence of strain KACC 18849.</title>
        <authorList>
            <person name="Gao J."/>
            <person name="Zhang X."/>
        </authorList>
    </citation>
    <scope>NUCLEOTIDE SEQUENCE [LARGE SCALE GENOMIC DNA]</scope>
    <source>
        <strain evidence="10 11">KACC 18849</strain>
    </source>
</reference>
<organism evidence="10 11">
    <name type="scientific">Caulobacter hibisci</name>
    <dbReference type="NCBI Taxonomy" id="2035993"/>
    <lineage>
        <taxon>Bacteria</taxon>
        <taxon>Pseudomonadati</taxon>
        <taxon>Pseudomonadota</taxon>
        <taxon>Alphaproteobacteria</taxon>
        <taxon>Caulobacterales</taxon>
        <taxon>Caulobacteraceae</taxon>
        <taxon>Caulobacter</taxon>
    </lineage>
</organism>
<keyword evidence="5 9" id="KW-0812">Transmembrane</keyword>
<feature type="transmembrane region" description="Helical" evidence="9">
    <location>
        <begin position="83"/>
        <end position="102"/>
    </location>
</feature>
<protein>
    <submittedName>
        <fullName evidence="10">MFS transporter</fullName>
    </submittedName>
</protein>
<comment type="caution">
    <text evidence="10">The sequence shown here is derived from an EMBL/GenBank/DDBJ whole genome shotgun (WGS) entry which is preliminary data.</text>
</comment>
<evidence type="ECO:0000313" key="10">
    <source>
        <dbReference type="EMBL" id="MBI1683712.1"/>
    </source>
</evidence>
<feature type="transmembrane region" description="Helical" evidence="9">
    <location>
        <begin position="317"/>
        <end position="337"/>
    </location>
</feature>
<accession>A0ABS0SVP0</accession>
<feature type="transmembrane region" description="Helical" evidence="9">
    <location>
        <begin position="358"/>
        <end position="382"/>
    </location>
</feature>
<dbReference type="Proteomes" id="UP000639859">
    <property type="component" value="Unassembled WGS sequence"/>
</dbReference>
<dbReference type="CDD" id="cd17332">
    <property type="entry name" value="MFS_MelB_like"/>
    <property type="match status" value="1"/>
</dbReference>
<dbReference type="PROSITE" id="PS00872">
    <property type="entry name" value="NA_GALACTOSIDE_SYMP"/>
    <property type="match status" value="1"/>
</dbReference>
<feature type="transmembrane region" description="Helical" evidence="9">
    <location>
        <begin position="402"/>
        <end position="424"/>
    </location>
</feature>
<evidence type="ECO:0000256" key="8">
    <source>
        <dbReference type="SAM" id="MobiDB-lite"/>
    </source>
</evidence>
<feature type="transmembrane region" description="Helical" evidence="9">
    <location>
        <begin position="108"/>
        <end position="134"/>
    </location>
</feature>
<dbReference type="InterPro" id="IPR039672">
    <property type="entry name" value="MFS_2"/>
</dbReference>
<evidence type="ECO:0000256" key="2">
    <source>
        <dbReference type="ARBA" id="ARBA00009617"/>
    </source>
</evidence>
<feature type="transmembrane region" description="Helical" evidence="9">
    <location>
        <begin position="293"/>
        <end position="311"/>
    </location>
</feature>
<evidence type="ECO:0000256" key="5">
    <source>
        <dbReference type="ARBA" id="ARBA00022692"/>
    </source>
</evidence>
<feature type="transmembrane region" description="Helical" evidence="9">
    <location>
        <begin position="43"/>
        <end position="62"/>
    </location>
</feature>
<evidence type="ECO:0000256" key="9">
    <source>
        <dbReference type="SAM" id="Phobius"/>
    </source>
</evidence>
<dbReference type="Pfam" id="PF13347">
    <property type="entry name" value="MFS_2"/>
    <property type="match status" value="1"/>
</dbReference>
<dbReference type="InterPro" id="IPR018043">
    <property type="entry name" value="Na/Gal_symport_CS"/>
</dbReference>
<feature type="transmembrane region" description="Helical" evidence="9">
    <location>
        <begin position="230"/>
        <end position="251"/>
    </location>
</feature>
<keyword evidence="3" id="KW-0813">Transport</keyword>
<dbReference type="Gene3D" id="1.20.1250.20">
    <property type="entry name" value="MFS general substrate transporter like domains"/>
    <property type="match status" value="2"/>
</dbReference>
<name>A0ABS0SVP0_9CAUL</name>
<evidence type="ECO:0000256" key="6">
    <source>
        <dbReference type="ARBA" id="ARBA00022989"/>
    </source>
</evidence>
<comment type="subcellular location">
    <subcellularLocation>
        <location evidence="1">Cell membrane</location>
        <topology evidence="1">Multi-pass membrane protein</topology>
    </subcellularLocation>
</comment>
<evidence type="ECO:0000256" key="4">
    <source>
        <dbReference type="ARBA" id="ARBA00022475"/>
    </source>
</evidence>
<keyword evidence="7 9" id="KW-0472">Membrane</keyword>
<keyword evidence="4" id="KW-1003">Cell membrane</keyword>
<evidence type="ECO:0000256" key="7">
    <source>
        <dbReference type="ARBA" id="ARBA00023136"/>
    </source>
</evidence>
<dbReference type="EMBL" id="JADWOX010000004">
    <property type="protein sequence ID" value="MBI1683712.1"/>
    <property type="molecule type" value="Genomic_DNA"/>
</dbReference>
<dbReference type="InterPro" id="IPR036259">
    <property type="entry name" value="MFS_trans_sf"/>
</dbReference>
<dbReference type="PANTHER" id="PTHR11328">
    <property type="entry name" value="MAJOR FACILITATOR SUPERFAMILY DOMAIN-CONTAINING PROTEIN"/>
    <property type="match status" value="1"/>
</dbReference>
<feature type="transmembrane region" description="Helical" evidence="9">
    <location>
        <begin position="177"/>
        <end position="201"/>
    </location>
</feature>
<dbReference type="PANTHER" id="PTHR11328:SF24">
    <property type="entry name" value="MAJOR FACILITATOR SUPERFAMILY (MFS) PROFILE DOMAIN-CONTAINING PROTEIN"/>
    <property type="match status" value="1"/>
</dbReference>
<dbReference type="RefSeq" id="WP_198575643.1">
    <property type="nucleotide sequence ID" value="NZ_JADWOX010000004.1"/>
</dbReference>
<gene>
    <name evidence="10" type="ORF">I4Q42_08535</name>
</gene>
<sequence>MTAEPRRSNAVLAAYASPTLPLAGLGLPLVVYLPEYYVSELGLSLSVVGTAFLLVRLADIILDPILGGLMDRTRTRWGRFRPWLIASAPLLMAASYALFMAKPGIGPIFLWSWLIVVYVGYSMAVLAQTAWGAVLSPDYQQRSRIYGFWSAGNVIGMILVLLLPPLVAFAFKGDHAAGIAAMGWFIIVLTPLTALLASVVVGEPAAPPQRHEAGLKQYLGLLKRPSVQKLLAADLLMGLAPGIGGALFFFFFERIKGIPKDQAGILLLIYFVAALAGAPLWPWLAKTLGKHRALAIAGVMYAVFQMAAILTPSGMNLFGVAVLVLAGLPYSAAPLLVRSMMADIGDEERLNTGIDRTGLLYAVVNGTVKLGFALAIGVFLVLEKLGFDPKVPSAQGDAALVTLYTAVPAALGVLVCLIIVRYPLDARRHAEIRAQLDARDAAEAANAAADTSSHDRRPDARPAPSPAE</sequence>
<keyword evidence="6 9" id="KW-1133">Transmembrane helix</keyword>
<feature type="region of interest" description="Disordered" evidence="8">
    <location>
        <begin position="443"/>
        <end position="468"/>
    </location>
</feature>
<proteinExistence type="inferred from homology"/>
<evidence type="ECO:0000256" key="3">
    <source>
        <dbReference type="ARBA" id="ARBA00022448"/>
    </source>
</evidence>
<keyword evidence="11" id="KW-1185">Reference proteome</keyword>
<dbReference type="SUPFAM" id="SSF103473">
    <property type="entry name" value="MFS general substrate transporter"/>
    <property type="match status" value="1"/>
</dbReference>
<feature type="transmembrane region" description="Helical" evidence="9">
    <location>
        <begin position="12"/>
        <end position="31"/>
    </location>
</feature>
<comment type="similarity">
    <text evidence="2">Belongs to the sodium:galactoside symporter (TC 2.A.2) family.</text>
</comment>
<feature type="transmembrane region" description="Helical" evidence="9">
    <location>
        <begin position="146"/>
        <end position="171"/>
    </location>
</feature>
<evidence type="ECO:0000256" key="1">
    <source>
        <dbReference type="ARBA" id="ARBA00004651"/>
    </source>
</evidence>